<dbReference type="GO" id="GO:0030488">
    <property type="term" value="P:tRNA methylation"/>
    <property type="evidence" value="ECO:0007669"/>
    <property type="project" value="TreeGrafter"/>
</dbReference>
<keyword evidence="2" id="KW-1185">Reference proteome</keyword>
<gene>
    <name evidence="1" type="ORF">OS493_018143</name>
</gene>
<dbReference type="PANTHER" id="PTHR14387:SF0">
    <property type="entry name" value="DUF2428 DOMAIN-CONTAINING PROTEIN"/>
    <property type="match status" value="1"/>
</dbReference>
<name>A0A9W9YRJ8_9CNID</name>
<proteinExistence type="predicted"/>
<protein>
    <submittedName>
        <fullName evidence="1">Uncharacterized protein</fullName>
    </submittedName>
</protein>
<sequence>MKNTCIQEIRNLISRSSGPKLWLDICVKTEDYLQEASVKQKLSILDVVWKWISVFNKKEDLTSENAEEFLLPLTSIWCTIYLCSLRNLKLCQKVKKIFSILCEIKPQYAKCEIKRNIKELLSSPTSKIVNAIEIVCQLIDVFELGKECVDELFENFVTTVSHCLNSYCLQYVLQQSEAEGLLCNSDVCQAIVKAVLKTFQYFPRKIGFLLYGNSGASNEGSTVLETVINNLLRILFCKTLPKECTFLCGTATGLLLGIAADLKPCICSKEIITQLLITSGASFIKHQAVQHHNSVMIGCLKFKLPPSEYKPITQLAIVMGIIKSEKNDILLEVNDEQTTLMEGLLFHATYTLCKESKNSPVHYVAFEAMRQWLLCMKNLFKKKLFHEDTIWMTRILYVSHTS</sequence>
<dbReference type="PANTHER" id="PTHR14387">
    <property type="entry name" value="THADA/DEATH RECEPTOR INTERACTING PROTEIN"/>
    <property type="match status" value="1"/>
</dbReference>
<evidence type="ECO:0000313" key="1">
    <source>
        <dbReference type="EMBL" id="KAJ7360155.1"/>
    </source>
</evidence>
<comment type="caution">
    <text evidence="1">The sequence shown here is derived from an EMBL/GenBank/DDBJ whole genome shotgun (WGS) entry which is preliminary data.</text>
</comment>
<dbReference type="InterPro" id="IPR051954">
    <property type="entry name" value="tRNA_methyltransferase_THADA"/>
</dbReference>
<accession>A0A9W9YRJ8</accession>
<dbReference type="GO" id="GO:0005829">
    <property type="term" value="C:cytosol"/>
    <property type="evidence" value="ECO:0007669"/>
    <property type="project" value="TreeGrafter"/>
</dbReference>
<dbReference type="OrthoDB" id="73997at2759"/>
<evidence type="ECO:0000313" key="2">
    <source>
        <dbReference type="Proteomes" id="UP001163046"/>
    </source>
</evidence>
<dbReference type="Proteomes" id="UP001163046">
    <property type="component" value="Unassembled WGS sequence"/>
</dbReference>
<dbReference type="AlphaFoldDB" id="A0A9W9YRJ8"/>
<organism evidence="1 2">
    <name type="scientific">Desmophyllum pertusum</name>
    <dbReference type="NCBI Taxonomy" id="174260"/>
    <lineage>
        <taxon>Eukaryota</taxon>
        <taxon>Metazoa</taxon>
        <taxon>Cnidaria</taxon>
        <taxon>Anthozoa</taxon>
        <taxon>Hexacorallia</taxon>
        <taxon>Scleractinia</taxon>
        <taxon>Caryophylliina</taxon>
        <taxon>Caryophylliidae</taxon>
        <taxon>Desmophyllum</taxon>
    </lineage>
</organism>
<dbReference type="EMBL" id="MU827311">
    <property type="protein sequence ID" value="KAJ7360155.1"/>
    <property type="molecule type" value="Genomic_DNA"/>
</dbReference>
<reference evidence="1" key="1">
    <citation type="submission" date="2023-01" db="EMBL/GenBank/DDBJ databases">
        <title>Genome assembly of the deep-sea coral Lophelia pertusa.</title>
        <authorList>
            <person name="Herrera S."/>
            <person name="Cordes E."/>
        </authorList>
    </citation>
    <scope>NUCLEOTIDE SEQUENCE</scope>
    <source>
        <strain evidence="1">USNM1676648</strain>
        <tissue evidence="1">Polyp</tissue>
    </source>
</reference>